<name>A0A1G6S800_9ACTN</name>
<evidence type="ECO:0000313" key="1">
    <source>
        <dbReference type="EMBL" id="SDD13008.1"/>
    </source>
</evidence>
<sequence>MSTPDDHPADLVAHAVLAVPGVLDLHGGAPGEVATYLPGRRVRGVRLLEPGCEVHVVLDWTAPLGDTTDRIRAALRPIVDAPVHVFVEDVAVSEGQHP</sequence>
<dbReference type="STRING" id="1045774.SAMN05421872_10655"/>
<dbReference type="Proteomes" id="UP000199034">
    <property type="component" value="Unassembled WGS sequence"/>
</dbReference>
<organism evidence="1 2">
    <name type="scientific">Nocardioides lianchengensis</name>
    <dbReference type="NCBI Taxonomy" id="1045774"/>
    <lineage>
        <taxon>Bacteria</taxon>
        <taxon>Bacillati</taxon>
        <taxon>Actinomycetota</taxon>
        <taxon>Actinomycetes</taxon>
        <taxon>Propionibacteriales</taxon>
        <taxon>Nocardioidaceae</taxon>
        <taxon>Nocardioides</taxon>
    </lineage>
</organism>
<proteinExistence type="predicted"/>
<protein>
    <recommendedName>
        <fullName evidence="3">Asp23 family, cell envelope-related function</fullName>
    </recommendedName>
</protein>
<gene>
    <name evidence="1" type="ORF">SAMN05421872_10655</name>
</gene>
<reference evidence="1 2" key="1">
    <citation type="submission" date="2016-10" db="EMBL/GenBank/DDBJ databases">
        <authorList>
            <person name="de Groot N.N."/>
        </authorList>
    </citation>
    <scope>NUCLEOTIDE SEQUENCE [LARGE SCALE GENOMIC DNA]</scope>
    <source>
        <strain evidence="1 2">CGMCC 4.6858</strain>
    </source>
</reference>
<keyword evidence="2" id="KW-1185">Reference proteome</keyword>
<evidence type="ECO:0008006" key="3">
    <source>
        <dbReference type="Google" id="ProtNLM"/>
    </source>
</evidence>
<dbReference type="AlphaFoldDB" id="A0A1G6S800"/>
<dbReference type="RefSeq" id="WP_090855843.1">
    <property type="nucleotide sequence ID" value="NZ_FMZM01000006.1"/>
</dbReference>
<dbReference type="EMBL" id="FMZM01000006">
    <property type="protein sequence ID" value="SDD13008.1"/>
    <property type="molecule type" value="Genomic_DNA"/>
</dbReference>
<evidence type="ECO:0000313" key="2">
    <source>
        <dbReference type="Proteomes" id="UP000199034"/>
    </source>
</evidence>
<dbReference type="OrthoDB" id="5195799at2"/>
<accession>A0A1G6S800</accession>